<feature type="transmembrane region" description="Helical" evidence="7">
    <location>
        <begin position="149"/>
        <end position="169"/>
    </location>
</feature>
<evidence type="ECO:0000256" key="1">
    <source>
        <dbReference type="ARBA" id="ARBA00004651"/>
    </source>
</evidence>
<feature type="transmembrane region" description="Helical" evidence="7">
    <location>
        <begin position="66"/>
        <end position="84"/>
    </location>
</feature>
<dbReference type="SUPFAM" id="SSF103481">
    <property type="entry name" value="Multidrug resistance efflux transporter EmrE"/>
    <property type="match status" value="2"/>
</dbReference>
<dbReference type="InterPro" id="IPR050638">
    <property type="entry name" value="AA-Vitamin_Transporters"/>
</dbReference>
<proteinExistence type="inferred from homology"/>
<accession>A0ABD5IVE0</accession>
<feature type="transmembrane region" description="Helical" evidence="7">
    <location>
        <begin position="215"/>
        <end position="234"/>
    </location>
</feature>
<name>A0ABD5IVE0_9BACL</name>
<dbReference type="Proteomes" id="UP001339962">
    <property type="component" value="Unassembled WGS sequence"/>
</dbReference>
<dbReference type="EMBL" id="JARTLI010000019">
    <property type="protein sequence ID" value="MED5052287.1"/>
    <property type="molecule type" value="Genomic_DNA"/>
</dbReference>
<feature type="transmembrane region" description="Helical" evidence="7">
    <location>
        <begin position="34"/>
        <end position="54"/>
    </location>
</feature>
<feature type="transmembrane region" description="Helical" evidence="7">
    <location>
        <begin position="96"/>
        <end position="115"/>
    </location>
</feature>
<dbReference type="PANTHER" id="PTHR32322:SF18">
    <property type="entry name" value="S-ADENOSYLMETHIONINE_S-ADENOSYLHOMOCYSTEINE TRANSPORTER"/>
    <property type="match status" value="1"/>
</dbReference>
<dbReference type="InterPro" id="IPR000620">
    <property type="entry name" value="EamA_dom"/>
</dbReference>
<feature type="transmembrane region" description="Helical" evidence="7">
    <location>
        <begin position="124"/>
        <end position="143"/>
    </location>
</feature>
<comment type="subcellular location">
    <subcellularLocation>
        <location evidence="1">Cell membrane</location>
        <topology evidence="1">Multi-pass membrane protein</topology>
    </subcellularLocation>
</comment>
<dbReference type="InterPro" id="IPR037185">
    <property type="entry name" value="EmrE-like"/>
</dbReference>
<dbReference type="AlphaFoldDB" id="A0ABD5IVE0"/>
<gene>
    <name evidence="9" type="ORF">P9850_10520</name>
</gene>
<reference evidence="9 10" key="1">
    <citation type="submission" date="2023-03" db="EMBL/GenBank/DDBJ databases">
        <title>Bacillus Genome Sequencing.</title>
        <authorList>
            <person name="Dunlap C."/>
        </authorList>
    </citation>
    <scope>NUCLEOTIDE SEQUENCE [LARGE SCALE GENOMIC DNA]</scope>
    <source>
        <strain evidence="9 10">NRS-38</strain>
    </source>
</reference>
<comment type="similarity">
    <text evidence="2">Belongs to the EamA transporter family.</text>
</comment>
<sequence>MTKWSLYIGLVFVMICWGANVVAIKILVNAFSPITITALRLLVAALTVLAILAVTRQSQSVTARQLVWIGLVGLFNVVGHHYFLSAGLVKTTASNAGIILGMSPLVTGLLAIVILRERLGVSKFVGIVLGFTGVIFIVIHSSAKLGSVSLGDVSIFCAVLAQALSFIFIKKLAETMDVRALTAWMLLIGSVILFIIGLVTEKDGLSKLLEGRGSAWLVFLASAMVASGLGQMIYNRAIQQLGAAEAAIFINLSPFFSLVASSLFLGETIQMVQWLGFLLVVIGVLFASGALEQGTRQSLRRKIMG</sequence>
<evidence type="ECO:0000313" key="9">
    <source>
        <dbReference type="EMBL" id="MED5052287.1"/>
    </source>
</evidence>
<keyword evidence="5 7" id="KW-1133">Transmembrane helix</keyword>
<evidence type="ECO:0000256" key="4">
    <source>
        <dbReference type="ARBA" id="ARBA00022692"/>
    </source>
</evidence>
<feature type="transmembrane region" description="Helical" evidence="7">
    <location>
        <begin position="181"/>
        <end position="200"/>
    </location>
</feature>
<evidence type="ECO:0000256" key="5">
    <source>
        <dbReference type="ARBA" id="ARBA00022989"/>
    </source>
</evidence>
<evidence type="ECO:0000313" key="10">
    <source>
        <dbReference type="Proteomes" id="UP001339962"/>
    </source>
</evidence>
<organism evidence="9 10">
    <name type="scientific">Anoxybacteroides rupiense</name>
    <dbReference type="NCBI Taxonomy" id="311460"/>
    <lineage>
        <taxon>Bacteria</taxon>
        <taxon>Bacillati</taxon>
        <taxon>Bacillota</taxon>
        <taxon>Bacilli</taxon>
        <taxon>Bacillales</taxon>
        <taxon>Anoxybacillaceae</taxon>
        <taxon>Anoxybacteroides</taxon>
    </lineage>
</organism>
<keyword evidence="3" id="KW-1003">Cell membrane</keyword>
<feature type="domain" description="EamA" evidence="8">
    <location>
        <begin position="7"/>
        <end position="138"/>
    </location>
</feature>
<feature type="transmembrane region" description="Helical" evidence="7">
    <location>
        <begin position="271"/>
        <end position="291"/>
    </location>
</feature>
<protein>
    <submittedName>
        <fullName evidence="9">DMT family transporter</fullName>
    </submittedName>
</protein>
<evidence type="ECO:0000256" key="2">
    <source>
        <dbReference type="ARBA" id="ARBA00007362"/>
    </source>
</evidence>
<dbReference type="GO" id="GO:0005886">
    <property type="term" value="C:plasma membrane"/>
    <property type="evidence" value="ECO:0007669"/>
    <property type="project" value="UniProtKB-SubCell"/>
</dbReference>
<feature type="transmembrane region" description="Helical" evidence="7">
    <location>
        <begin position="7"/>
        <end position="28"/>
    </location>
</feature>
<dbReference type="PANTHER" id="PTHR32322">
    <property type="entry name" value="INNER MEMBRANE TRANSPORTER"/>
    <property type="match status" value="1"/>
</dbReference>
<comment type="caution">
    <text evidence="9">The sequence shown here is derived from an EMBL/GenBank/DDBJ whole genome shotgun (WGS) entry which is preliminary data.</text>
</comment>
<dbReference type="Gene3D" id="1.10.3730.20">
    <property type="match status" value="1"/>
</dbReference>
<evidence type="ECO:0000256" key="6">
    <source>
        <dbReference type="ARBA" id="ARBA00023136"/>
    </source>
</evidence>
<dbReference type="Pfam" id="PF00892">
    <property type="entry name" value="EamA"/>
    <property type="match status" value="2"/>
</dbReference>
<evidence type="ECO:0000256" key="3">
    <source>
        <dbReference type="ARBA" id="ARBA00022475"/>
    </source>
</evidence>
<dbReference type="RefSeq" id="WP_159720653.1">
    <property type="nucleotide sequence ID" value="NZ_JARTLI010000019.1"/>
</dbReference>
<keyword evidence="6 7" id="KW-0472">Membrane</keyword>
<evidence type="ECO:0000256" key="7">
    <source>
        <dbReference type="SAM" id="Phobius"/>
    </source>
</evidence>
<feature type="transmembrane region" description="Helical" evidence="7">
    <location>
        <begin position="246"/>
        <end position="265"/>
    </location>
</feature>
<feature type="domain" description="EamA" evidence="8">
    <location>
        <begin position="150"/>
        <end position="288"/>
    </location>
</feature>
<evidence type="ECO:0000259" key="8">
    <source>
        <dbReference type="Pfam" id="PF00892"/>
    </source>
</evidence>
<keyword evidence="4 7" id="KW-0812">Transmembrane</keyword>